<proteinExistence type="inferred from homology"/>
<keyword evidence="7 8" id="KW-0472">Membrane</keyword>
<keyword evidence="4" id="KW-0762">Sugar transport</keyword>
<feature type="transmembrane region" description="Helical" evidence="8">
    <location>
        <begin position="148"/>
        <end position="170"/>
    </location>
</feature>
<feature type="transmembrane region" description="Helical" evidence="8">
    <location>
        <begin position="242"/>
        <end position="265"/>
    </location>
</feature>
<dbReference type="InterPro" id="IPR037185">
    <property type="entry name" value="EmrE-like"/>
</dbReference>
<dbReference type="GO" id="GO:0005462">
    <property type="term" value="F:UDP-N-acetylglucosamine transmembrane transporter activity"/>
    <property type="evidence" value="ECO:0007669"/>
    <property type="project" value="TreeGrafter"/>
</dbReference>
<feature type="transmembrane region" description="Helical" evidence="8">
    <location>
        <begin position="65"/>
        <end position="84"/>
    </location>
</feature>
<keyword evidence="6 8" id="KW-1133">Transmembrane helix</keyword>
<keyword evidence="3" id="KW-0813">Transport</keyword>
<feature type="transmembrane region" description="Helical" evidence="8">
    <location>
        <begin position="271"/>
        <end position="288"/>
    </location>
</feature>
<evidence type="ECO:0000256" key="6">
    <source>
        <dbReference type="ARBA" id="ARBA00022989"/>
    </source>
</evidence>
<feature type="transmembrane region" description="Helical" evidence="8">
    <location>
        <begin position="117"/>
        <end position="136"/>
    </location>
</feature>
<evidence type="ECO:0000256" key="3">
    <source>
        <dbReference type="ARBA" id="ARBA00022448"/>
    </source>
</evidence>
<name>A0A8B8IX99_VANTA</name>
<sequence length="313" mass="35400">MTNIKIIAKVFGGCCLNAFLMEVLMARTPQSANLVTFLQFVFITLQGFISLKSTVFKPKIPLRQYFLLTSIFFITSVANNYVYALQVPSTLHMIIRSASSVASMLVSWYVKRKRPRTNAMIGSVIISIGVSLATYGGATVVDDRTGKFLHWCLGVSILLSMLIVGAFVGLQQEILYNKYGKHPEEMLFFSHSLPLPLFLGISIQLYNTVFTLTSMCWSILAMNILTQFYCTQSVHELATKETSLTVTFILTLRKFVSLLISSVFFENNLTILHIIGTVLVITGTYFYFDFFTERKQKPVNINDSRYKTKQKTI</sequence>
<dbReference type="RefSeq" id="XP_026501222.1">
    <property type="nucleotide sequence ID" value="XM_026645437.2"/>
</dbReference>
<dbReference type="SUPFAM" id="SSF103481">
    <property type="entry name" value="Multidrug resistance efflux transporter EmrE"/>
    <property type="match status" value="1"/>
</dbReference>
<comment type="similarity">
    <text evidence="2">Belongs to the nucleotide-sugar transporter family. SLC35B subfamily.</text>
</comment>
<dbReference type="InterPro" id="IPR013657">
    <property type="entry name" value="SCL35B1-4/HUT1"/>
</dbReference>
<keyword evidence="5 8" id="KW-0812">Transmembrane</keyword>
<dbReference type="Proteomes" id="UP001652626">
    <property type="component" value="Chromosome 5"/>
</dbReference>
<evidence type="ECO:0000256" key="1">
    <source>
        <dbReference type="ARBA" id="ARBA00004127"/>
    </source>
</evidence>
<keyword evidence="9" id="KW-1185">Reference proteome</keyword>
<comment type="subcellular location">
    <subcellularLocation>
        <location evidence="1">Endomembrane system</location>
        <topology evidence="1">Multi-pass membrane protein</topology>
    </subcellularLocation>
</comment>
<dbReference type="GO" id="GO:0005464">
    <property type="term" value="F:UDP-xylose transmembrane transporter activity"/>
    <property type="evidence" value="ECO:0007669"/>
    <property type="project" value="TreeGrafter"/>
</dbReference>
<evidence type="ECO:0000256" key="5">
    <source>
        <dbReference type="ARBA" id="ARBA00022692"/>
    </source>
</evidence>
<evidence type="ECO:0000313" key="10">
    <source>
        <dbReference type="RefSeq" id="XP_026501222.1"/>
    </source>
</evidence>
<dbReference type="OrthoDB" id="999962at2759"/>
<dbReference type="Pfam" id="PF08449">
    <property type="entry name" value="UAA"/>
    <property type="match status" value="1"/>
</dbReference>
<evidence type="ECO:0000256" key="2">
    <source>
        <dbReference type="ARBA" id="ARBA00010694"/>
    </source>
</evidence>
<dbReference type="GO" id="GO:0000139">
    <property type="term" value="C:Golgi membrane"/>
    <property type="evidence" value="ECO:0007669"/>
    <property type="project" value="TreeGrafter"/>
</dbReference>
<accession>A0A8B8IX99</accession>
<dbReference type="GeneID" id="113404512"/>
<evidence type="ECO:0000313" key="9">
    <source>
        <dbReference type="Proteomes" id="UP001652626"/>
    </source>
</evidence>
<dbReference type="PANTHER" id="PTHR10778:SF4">
    <property type="entry name" value="NUCLEOTIDE SUGAR TRANSPORTER SLC35B4"/>
    <property type="match status" value="1"/>
</dbReference>
<evidence type="ECO:0000256" key="4">
    <source>
        <dbReference type="ARBA" id="ARBA00022597"/>
    </source>
</evidence>
<dbReference type="GO" id="GO:0005789">
    <property type="term" value="C:endoplasmic reticulum membrane"/>
    <property type="evidence" value="ECO:0007669"/>
    <property type="project" value="TreeGrafter"/>
</dbReference>
<evidence type="ECO:0000256" key="7">
    <source>
        <dbReference type="ARBA" id="ARBA00023136"/>
    </source>
</evidence>
<reference evidence="10" key="1">
    <citation type="submission" date="2025-08" db="UniProtKB">
        <authorList>
            <consortium name="RefSeq"/>
        </authorList>
    </citation>
    <scope>IDENTIFICATION</scope>
    <source>
        <tissue evidence="10">Whole body</tissue>
    </source>
</reference>
<dbReference type="AlphaFoldDB" id="A0A8B8IX99"/>
<protein>
    <submittedName>
        <fullName evidence="10">UDP-xylose and UDP-N-acetylglucosamine transporter-like</fullName>
    </submittedName>
</protein>
<dbReference type="OMA" id="RTNAMIG"/>
<organism evidence="9 10">
    <name type="scientific">Vanessa tameamea</name>
    <name type="common">Kamehameha butterfly</name>
    <dbReference type="NCBI Taxonomy" id="334116"/>
    <lineage>
        <taxon>Eukaryota</taxon>
        <taxon>Metazoa</taxon>
        <taxon>Ecdysozoa</taxon>
        <taxon>Arthropoda</taxon>
        <taxon>Hexapoda</taxon>
        <taxon>Insecta</taxon>
        <taxon>Pterygota</taxon>
        <taxon>Neoptera</taxon>
        <taxon>Endopterygota</taxon>
        <taxon>Lepidoptera</taxon>
        <taxon>Glossata</taxon>
        <taxon>Ditrysia</taxon>
        <taxon>Papilionoidea</taxon>
        <taxon>Nymphalidae</taxon>
        <taxon>Nymphalinae</taxon>
        <taxon>Vanessa</taxon>
    </lineage>
</organism>
<dbReference type="PANTHER" id="PTHR10778">
    <property type="entry name" value="SOLUTE CARRIER FAMILY 35 MEMBER B"/>
    <property type="match status" value="1"/>
</dbReference>
<feature type="transmembrane region" description="Helical" evidence="8">
    <location>
        <begin position="7"/>
        <end position="26"/>
    </location>
</feature>
<feature type="transmembrane region" description="Helical" evidence="8">
    <location>
        <begin position="32"/>
        <end position="53"/>
    </location>
</feature>
<evidence type="ECO:0000256" key="8">
    <source>
        <dbReference type="SAM" id="Phobius"/>
    </source>
</evidence>
<gene>
    <name evidence="10" type="primary">LOC113404512</name>
</gene>